<evidence type="ECO:0000259" key="7">
    <source>
        <dbReference type="PROSITE" id="PS51123"/>
    </source>
</evidence>
<evidence type="ECO:0000256" key="2">
    <source>
        <dbReference type="ARBA" id="ARBA00023136"/>
    </source>
</evidence>
<dbReference type="InterPro" id="IPR036737">
    <property type="entry name" value="OmpA-like_sf"/>
</dbReference>
<evidence type="ECO:0000259" key="6">
    <source>
        <dbReference type="PROSITE" id="PS50234"/>
    </source>
</evidence>
<keyword evidence="2 4" id="KW-0472">Membrane</keyword>
<dbReference type="InterPro" id="IPR006664">
    <property type="entry name" value="OMP_bac"/>
</dbReference>
<dbReference type="Gene3D" id="3.30.1330.60">
    <property type="entry name" value="OmpA-like domain"/>
    <property type="match status" value="1"/>
</dbReference>
<dbReference type="InterPro" id="IPR050330">
    <property type="entry name" value="Bact_OuterMem_StrucFunc"/>
</dbReference>
<dbReference type="Pfam" id="PF13519">
    <property type="entry name" value="VWA_2"/>
    <property type="match status" value="1"/>
</dbReference>
<dbReference type="Proteomes" id="UP000215199">
    <property type="component" value="Unassembled WGS sequence"/>
</dbReference>
<feature type="region of interest" description="Disordered" evidence="5">
    <location>
        <begin position="467"/>
        <end position="487"/>
    </location>
</feature>
<dbReference type="PANTHER" id="PTHR30329:SF21">
    <property type="entry name" value="LIPOPROTEIN YIAD-RELATED"/>
    <property type="match status" value="1"/>
</dbReference>
<feature type="domain" description="VWFA" evidence="6">
    <location>
        <begin position="135"/>
        <end position="331"/>
    </location>
</feature>
<dbReference type="InterPro" id="IPR006665">
    <property type="entry name" value="OmpA-like"/>
</dbReference>
<evidence type="ECO:0000256" key="5">
    <source>
        <dbReference type="SAM" id="MobiDB-lite"/>
    </source>
</evidence>
<dbReference type="PROSITE" id="PS51123">
    <property type="entry name" value="OMPA_2"/>
    <property type="match status" value="1"/>
</dbReference>
<evidence type="ECO:0000313" key="9">
    <source>
        <dbReference type="Proteomes" id="UP000215199"/>
    </source>
</evidence>
<dbReference type="CDD" id="cd00198">
    <property type="entry name" value="vWFA"/>
    <property type="match status" value="1"/>
</dbReference>
<feature type="domain" description="OmpA-like" evidence="7">
    <location>
        <begin position="384"/>
        <end position="499"/>
    </location>
</feature>
<evidence type="ECO:0000313" key="8">
    <source>
        <dbReference type="EMBL" id="OXM63993.1"/>
    </source>
</evidence>
<proteinExistence type="predicted"/>
<evidence type="ECO:0000256" key="3">
    <source>
        <dbReference type="ARBA" id="ARBA00023237"/>
    </source>
</evidence>
<keyword evidence="9" id="KW-1185">Reference proteome</keyword>
<name>A0A229SYY2_9PSEU</name>
<dbReference type="PANTHER" id="PTHR30329">
    <property type="entry name" value="STATOR ELEMENT OF FLAGELLAR MOTOR COMPLEX"/>
    <property type="match status" value="1"/>
</dbReference>
<dbReference type="SUPFAM" id="SSF103088">
    <property type="entry name" value="OmpA-like"/>
    <property type="match status" value="1"/>
</dbReference>
<keyword evidence="3" id="KW-0998">Cell outer membrane</keyword>
<dbReference type="EMBL" id="NMUL01000030">
    <property type="protein sequence ID" value="OXM63993.1"/>
    <property type="molecule type" value="Genomic_DNA"/>
</dbReference>
<accession>A0A229SYY2</accession>
<dbReference type="CDD" id="cd07185">
    <property type="entry name" value="OmpA_C-like"/>
    <property type="match status" value="1"/>
</dbReference>
<comment type="caution">
    <text evidence="8">The sequence shown here is derived from an EMBL/GenBank/DDBJ whole genome shotgun (WGS) entry which is preliminary data.</text>
</comment>
<dbReference type="Pfam" id="PF00691">
    <property type="entry name" value="OmpA"/>
    <property type="match status" value="1"/>
</dbReference>
<dbReference type="AlphaFoldDB" id="A0A229SYY2"/>
<reference evidence="9" key="1">
    <citation type="submission" date="2017-07" db="EMBL/GenBank/DDBJ databases">
        <title>Comparative genome mining reveals phylogenetic distribution patterns of secondary metabolites in Amycolatopsis.</title>
        <authorList>
            <person name="Adamek M."/>
            <person name="Alanjary M."/>
            <person name="Sales-Ortells H."/>
            <person name="Goodfellow M."/>
            <person name="Bull A.T."/>
            <person name="Kalinowski J."/>
            <person name="Ziemert N."/>
        </authorList>
    </citation>
    <scope>NUCLEOTIDE SEQUENCE [LARGE SCALE GENOMIC DNA]</scope>
    <source>
        <strain evidence="9">H5</strain>
    </source>
</reference>
<sequence length="499" mass="53182">MVPIDRTVRGDARRRPSITIGRRALCRGATRFVPGADGTQPGPHRTPANGSGCTRSPRPVRVRDFVRQRTTLFPKGIRTHRTGEQRRREREPIMMRIIALVIAAAVAASTLSACVSAKQAACGDNTVTATPSDGQTVVLIDASNSVRADGKGGTAPDYADALKDAIAAAVARNDFVTVGTFDGSPSTVDFPTENYVTKSTRNNEGHQTEDAQTARTCLANALKAALAQEPKSSGSDILAAVDMAREKLAKSTGPKTIVIATDGVPTTGCADLTHVTIGDQASIERVVENCRPSLRLRPNLNGITLEMIGIGRSASDLSQPTYVQLSWLQDLWSKLCEVLKTKEACSVSTAPIKSGTDRRRGTEQKSADPVVKYPPDDEGYKTANGGVAFTLSADALFSPNSDRIKRDAEASLVGIAQQIAGRKDTHVDVNGYTEAQADEQLNLDLATRRANAVKNWLNAHGVTGTAAHGSAGTAPNCHPKPQNDTERQCNRRVDIVATK</sequence>
<dbReference type="PRINTS" id="PR01021">
    <property type="entry name" value="OMPADOMAIN"/>
</dbReference>
<dbReference type="InterPro" id="IPR002035">
    <property type="entry name" value="VWF_A"/>
</dbReference>
<gene>
    <name evidence="8" type="ORF">CF165_26920</name>
</gene>
<evidence type="ECO:0000256" key="4">
    <source>
        <dbReference type="PROSITE-ProRule" id="PRU00473"/>
    </source>
</evidence>
<evidence type="ECO:0000256" key="1">
    <source>
        <dbReference type="ARBA" id="ARBA00004442"/>
    </source>
</evidence>
<comment type="subcellular location">
    <subcellularLocation>
        <location evidence="1">Cell outer membrane</location>
    </subcellularLocation>
</comment>
<dbReference type="Gene3D" id="3.40.50.410">
    <property type="entry name" value="von Willebrand factor, type A domain"/>
    <property type="match status" value="1"/>
</dbReference>
<protein>
    <recommendedName>
        <fullName evidence="10">OmpA-like domain-containing protein</fullName>
    </recommendedName>
</protein>
<dbReference type="InterPro" id="IPR036465">
    <property type="entry name" value="vWFA_dom_sf"/>
</dbReference>
<dbReference type="PROSITE" id="PS50234">
    <property type="entry name" value="VWFA"/>
    <property type="match status" value="1"/>
</dbReference>
<dbReference type="GO" id="GO:0009279">
    <property type="term" value="C:cell outer membrane"/>
    <property type="evidence" value="ECO:0007669"/>
    <property type="project" value="UniProtKB-SubCell"/>
</dbReference>
<organism evidence="8 9">
    <name type="scientific">Amycolatopsis vastitatis</name>
    <dbReference type="NCBI Taxonomy" id="1905142"/>
    <lineage>
        <taxon>Bacteria</taxon>
        <taxon>Bacillati</taxon>
        <taxon>Actinomycetota</taxon>
        <taxon>Actinomycetes</taxon>
        <taxon>Pseudonocardiales</taxon>
        <taxon>Pseudonocardiaceae</taxon>
        <taxon>Amycolatopsis</taxon>
    </lineage>
</organism>
<evidence type="ECO:0008006" key="10">
    <source>
        <dbReference type="Google" id="ProtNLM"/>
    </source>
</evidence>
<feature type="region of interest" description="Disordered" evidence="5">
    <location>
        <begin position="32"/>
        <end position="57"/>
    </location>
</feature>
<dbReference type="SUPFAM" id="SSF53300">
    <property type="entry name" value="vWA-like"/>
    <property type="match status" value="1"/>
</dbReference>